<keyword evidence="3" id="KW-0813">Transport</keyword>
<evidence type="ECO:0000256" key="3">
    <source>
        <dbReference type="ARBA" id="ARBA00022448"/>
    </source>
</evidence>
<evidence type="ECO:0000256" key="8">
    <source>
        <dbReference type="SAM" id="Phobius"/>
    </source>
</evidence>
<protein>
    <submittedName>
        <fullName evidence="9">Unannotated protein</fullName>
    </submittedName>
</protein>
<evidence type="ECO:0000313" key="9">
    <source>
        <dbReference type="EMBL" id="CAB4603858.1"/>
    </source>
</evidence>
<evidence type="ECO:0000256" key="2">
    <source>
        <dbReference type="ARBA" id="ARBA00010735"/>
    </source>
</evidence>
<sequence>MSMGSGKVLNVAVSVGLATGLYGISFGALSVTAGFDLWQTIALSTLMFSGGSQFAFVAVGLSDLSTAVTSAWLVGVRNGFYALSMAPVIGPRGLFRVLAAQLTIDESTAVSMSRETLKERKLGFWMTGISVFVFWNAATILGAFIGERIGDPKTFGLDAAAAAALFALIWPRIQKSAGAIIAVVAIVSSVLFSLVLPSGPPVLVGAAIAVAIGFLLNRTKS</sequence>
<evidence type="ECO:0000256" key="4">
    <source>
        <dbReference type="ARBA" id="ARBA00022475"/>
    </source>
</evidence>
<dbReference type="EMBL" id="CAEZUR010000020">
    <property type="protein sequence ID" value="CAB4603858.1"/>
    <property type="molecule type" value="Genomic_DNA"/>
</dbReference>
<evidence type="ECO:0000256" key="7">
    <source>
        <dbReference type="ARBA" id="ARBA00023136"/>
    </source>
</evidence>
<keyword evidence="7 8" id="KW-0472">Membrane</keyword>
<feature type="transmembrane region" description="Helical" evidence="8">
    <location>
        <begin position="122"/>
        <end position="146"/>
    </location>
</feature>
<gene>
    <name evidence="9" type="ORF">UFOPK1843_00363</name>
</gene>
<dbReference type="Pfam" id="PF03591">
    <property type="entry name" value="AzlC"/>
    <property type="match status" value="1"/>
</dbReference>
<feature type="transmembrane region" description="Helical" evidence="8">
    <location>
        <begin position="152"/>
        <end position="170"/>
    </location>
</feature>
<dbReference type="InterPro" id="IPR011606">
    <property type="entry name" value="Brnchd-chn_aa_trnsp_permease"/>
</dbReference>
<keyword evidence="4" id="KW-1003">Cell membrane</keyword>
<feature type="transmembrane region" description="Helical" evidence="8">
    <location>
        <begin position="55"/>
        <end position="75"/>
    </location>
</feature>
<comment type="similarity">
    <text evidence="2">Belongs to the AzlC family.</text>
</comment>
<keyword evidence="5 8" id="KW-0812">Transmembrane</keyword>
<evidence type="ECO:0000256" key="5">
    <source>
        <dbReference type="ARBA" id="ARBA00022692"/>
    </source>
</evidence>
<proteinExistence type="inferred from homology"/>
<organism evidence="9">
    <name type="scientific">freshwater metagenome</name>
    <dbReference type="NCBI Taxonomy" id="449393"/>
    <lineage>
        <taxon>unclassified sequences</taxon>
        <taxon>metagenomes</taxon>
        <taxon>ecological metagenomes</taxon>
    </lineage>
</organism>
<comment type="subcellular location">
    <subcellularLocation>
        <location evidence="1">Cell membrane</location>
        <topology evidence="1">Multi-pass membrane protein</topology>
    </subcellularLocation>
</comment>
<dbReference type="GO" id="GO:1903785">
    <property type="term" value="P:L-valine transmembrane transport"/>
    <property type="evidence" value="ECO:0007669"/>
    <property type="project" value="TreeGrafter"/>
</dbReference>
<accession>A0A6J6H531</accession>
<dbReference type="GO" id="GO:0005886">
    <property type="term" value="C:plasma membrane"/>
    <property type="evidence" value="ECO:0007669"/>
    <property type="project" value="UniProtKB-SubCell"/>
</dbReference>
<keyword evidence="6 8" id="KW-1133">Transmembrane helix</keyword>
<evidence type="ECO:0000256" key="6">
    <source>
        <dbReference type="ARBA" id="ARBA00022989"/>
    </source>
</evidence>
<name>A0A6J6H531_9ZZZZ</name>
<reference evidence="9" key="1">
    <citation type="submission" date="2020-05" db="EMBL/GenBank/DDBJ databases">
        <authorList>
            <person name="Chiriac C."/>
            <person name="Salcher M."/>
            <person name="Ghai R."/>
            <person name="Kavagutti S V."/>
        </authorList>
    </citation>
    <scope>NUCLEOTIDE SEQUENCE</scope>
</reference>
<dbReference type="AlphaFoldDB" id="A0A6J6H531"/>
<dbReference type="PANTHER" id="PTHR34979:SF1">
    <property type="entry name" value="INNER MEMBRANE PROTEIN YGAZ"/>
    <property type="match status" value="1"/>
</dbReference>
<feature type="transmembrane region" description="Helical" evidence="8">
    <location>
        <begin position="177"/>
        <end position="196"/>
    </location>
</feature>
<dbReference type="PANTHER" id="PTHR34979">
    <property type="entry name" value="INNER MEMBRANE PROTEIN YGAZ"/>
    <property type="match status" value="1"/>
</dbReference>
<feature type="transmembrane region" description="Helical" evidence="8">
    <location>
        <begin position="12"/>
        <end position="35"/>
    </location>
</feature>
<feature type="transmembrane region" description="Helical" evidence="8">
    <location>
        <begin position="202"/>
        <end position="219"/>
    </location>
</feature>
<evidence type="ECO:0000256" key="1">
    <source>
        <dbReference type="ARBA" id="ARBA00004651"/>
    </source>
</evidence>